<evidence type="ECO:0000313" key="2">
    <source>
        <dbReference type="Proteomes" id="UP000092177"/>
    </source>
</evidence>
<evidence type="ECO:0000313" key="1">
    <source>
        <dbReference type="EMBL" id="OBR08755.1"/>
    </source>
</evidence>
<dbReference type="RefSeq" id="XP_018157273.1">
    <property type="nucleotide sequence ID" value="XM_018302495.1"/>
</dbReference>
<dbReference type="Proteomes" id="UP000092177">
    <property type="component" value="Chromosome 5"/>
</dbReference>
<protein>
    <submittedName>
        <fullName evidence="1">Uncharacterized protein</fullName>
    </submittedName>
</protein>
<proteinExistence type="predicted"/>
<reference evidence="2" key="1">
    <citation type="journal article" date="2017" name="BMC Genomics">
        <title>Gapless genome assembly of Colletotrichum higginsianum reveals chromosome structure and association of transposable elements with secondary metabolite gene clusters.</title>
        <authorList>
            <person name="Dallery J.-F."/>
            <person name="Lapalu N."/>
            <person name="Zampounis A."/>
            <person name="Pigne S."/>
            <person name="Luyten I."/>
            <person name="Amselem J."/>
            <person name="Wittenberg A.H.J."/>
            <person name="Zhou S."/>
            <person name="de Queiroz M.V."/>
            <person name="Robin G.P."/>
            <person name="Auger A."/>
            <person name="Hainaut M."/>
            <person name="Henrissat B."/>
            <person name="Kim K.-T."/>
            <person name="Lee Y.-H."/>
            <person name="Lespinet O."/>
            <person name="Schwartz D.C."/>
            <person name="Thon M.R."/>
            <person name="O'Connell R.J."/>
        </authorList>
    </citation>
    <scope>NUCLEOTIDE SEQUENCE [LARGE SCALE GENOMIC DNA]</scope>
    <source>
        <strain evidence="2">IMI 349063</strain>
    </source>
</reference>
<gene>
    <name evidence="1" type="ORF">CH63R_07520</name>
</gene>
<accession>A0A1B7Y9Y3</accession>
<dbReference type="VEuPathDB" id="FungiDB:CH63R_07520"/>
<keyword evidence="2" id="KW-1185">Reference proteome</keyword>
<name>A0A1B7Y9Y3_COLHI</name>
<dbReference type="KEGG" id="chig:CH63R_07520"/>
<dbReference type="GeneID" id="28866602"/>
<dbReference type="EMBL" id="LTAN01000005">
    <property type="protein sequence ID" value="OBR08755.1"/>
    <property type="molecule type" value="Genomic_DNA"/>
</dbReference>
<organism evidence="1 2">
    <name type="scientific">Colletotrichum higginsianum (strain IMI 349063)</name>
    <name type="common">Crucifer anthracnose fungus</name>
    <dbReference type="NCBI Taxonomy" id="759273"/>
    <lineage>
        <taxon>Eukaryota</taxon>
        <taxon>Fungi</taxon>
        <taxon>Dikarya</taxon>
        <taxon>Ascomycota</taxon>
        <taxon>Pezizomycotina</taxon>
        <taxon>Sordariomycetes</taxon>
        <taxon>Hypocreomycetidae</taxon>
        <taxon>Glomerellales</taxon>
        <taxon>Glomerellaceae</taxon>
        <taxon>Colletotrichum</taxon>
        <taxon>Colletotrichum destructivum species complex</taxon>
    </lineage>
</organism>
<sequence>MTRASRPALGGVFLLSEASPSCLLFRFCRGFSSSCPLTRLLLVSCSLSPNSVSCSPSSHSRRRFLKVEGCSTVVETRLSIPPHVVLCTEAAERTYL</sequence>
<dbReference type="AlphaFoldDB" id="A0A1B7Y9Y3"/>
<comment type="caution">
    <text evidence="1">The sequence shown here is derived from an EMBL/GenBank/DDBJ whole genome shotgun (WGS) entry which is preliminary data.</text>
</comment>